<dbReference type="GeneID" id="11505554"/>
<dbReference type="eggNOG" id="ENOG502RMZS">
    <property type="taxonomic scope" value="Eukaryota"/>
</dbReference>
<evidence type="ECO:0000313" key="2">
    <source>
        <dbReference type="Proteomes" id="UP000007322"/>
    </source>
</evidence>
<evidence type="ECO:0000313" key="1">
    <source>
        <dbReference type="EMBL" id="AEO55724.1"/>
    </source>
</evidence>
<protein>
    <submittedName>
        <fullName evidence="1">Uncharacterized protein</fullName>
    </submittedName>
</protein>
<proteinExistence type="predicted"/>
<dbReference type="RefSeq" id="XP_003660969.1">
    <property type="nucleotide sequence ID" value="XM_003660921.1"/>
</dbReference>
<organism evidence="1 2">
    <name type="scientific">Thermothelomyces thermophilus (strain ATCC 42464 / BCRC 31852 / DSM 1799)</name>
    <name type="common">Sporotrichum thermophile</name>
    <dbReference type="NCBI Taxonomy" id="573729"/>
    <lineage>
        <taxon>Eukaryota</taxon>
        <taxon>Fungi</taxon>
        <taxon>Dikarya</taxon>
        <taxon>Ascomycota</taxon>
        <taxon>Pezizomycotina</taxon>
        <taxon>Sordariomycetes</taxon>
        <taxon>Sordariomycetidae</taxon>
        <taxon>Sordariales</taxon>
        <taxon>Chaetomiaceae</taxon>
        <taxon>Thermothelomyces</taxon>
    </lineage>
</organism>
<dbReference type="Proteomes" id="UP000007322">
    <property type="component" value="Chromosome 1"/>
</dbReference>
<dbReference type="OrthoDB" id="6133115at2759"/>
<sequence>MTDAFFFGSDGNTILEALVFADFTSVQAKGEGIRTLPLPGVRCQKCAENGEEVWVVPGLICGKCGAPAPSQDLSDFPDPDDEE</sequence>
<dbReference type="AlphaFoldDB" id="G2Q050"/>
<dbReference type="InParanoid" id="G2Q050"/>
<keyword evidence="2" id="KW-1185">Reference proteome</keyword>
<name>G2Q050_THET4</name>
<dbReference type="HOGENOM" id="CLU_2544193_0_0_1"/>
<reference evidence="1 2" key="1">
    <citation type="journal article" date="2011" name="Nat. Biotechnol.">
        <title>Comparative genomic analysis of the thermophilic biomass-degrading fungi Myceliophthora thermophila and Thielavia terrestris.</title>
        <authorList>
            <person name="Berka R.M."/>
            <person name="Grigoriev I.V."/>
            <person name="Otillar R."/>
            <person name="Salamov A."/>
            <person name="Grimwood J."/>
            <person name="Reid I."/>
            <person name="Ishmael N."/>
            <person name="John T."/>
            <person name="Darmond C."/>
            <person name="Moisan M.-C."/>
            <person name="Henrissat B."/>
            <person name="Coutinho P.M."/>
            <person name="Lombard V."/>
            <person name="Natvig D.O."/>
            <person name="Lindquist E."/>
            <person name="Schmutz J."/>
            <person name="Lucas S."/>
            <person name="Harris P."/>
            <person name="Powlowski J."/>
            <person name="Bellemare A."/>
            <person name="Taylor D."/>
            <person name="Butler G."/>
            <person name="de Vries R.P."/>
            <person name="Allijn I.E."/>
            <person name="van den Brink J."/>
            <person name="Ushinsky S."/>
            <person name="Storms R."/>
            <person name="Powell A.J."/>
            <person name="Paulsen I.T."/>
            <person name="Elbourne L.D.H."/>
            <person name="Baker S.E."/>
            <person name="Magnuson J."/>
            <person name="LaBoissiere S."/>
            <person name="Clutterbuck A.J."/>
            <person name="Martinez D."/>
            <person name="Wogulis M."/>
            <person name="de Leon A.L."/>
            <person name="Rey M.W."/>
            <person name="Tsang A."/>
        </authorList>
    </citation>
    <scope>NUCLEOTIDE SEQUENCE [LARGE SCALE GENOMIC DNA]</scope>
    <source>
        <strain evidence="2">ATCC 42464 / BCRC 31852 / DSM 1799</strain>
    </source>
</reference>
<accession>G2Q050</accession>
<dbReference type="EMBL" id="CP003002">
    <property type="protein sequence ID" value="AEO55724.1"/>
    <property type="molecule type" value="Genomic_DNA"/>
</dbReference>
<dbReference type="KEGG" id="mtm:MYCTH_2299843"/>
<gene>
    <name evidence="1" type="ORF">MYCTH_2299843</name>
</gene>
<dbReference type="VEuPathDB" id="FungiDB:MYCTH_2299843"/>